<dbReference type="AlphaFoldDB" id="A0A5C6D6I5"/>
<dbReference type="Proteomes" id="UP000319143">
    <property type="component" value="Unassembled WGS sequence"/>
</dbReference>
<dbReference type="InterPro" id="IPR036388">
    <property type="entry name" value="WH-like_DNA-bd_sf"/>
</dbReference>
<dbReference type="InterPro" id="IPR053812">
    <property type="entry name" value="HTH_Sigma70_ECF-like"/>
</dbReference>
<dbReference type="InterPro" id="IPR014284">
    <property type="entry name" value="RNA_pol_sigma-70_dom"/>
</dbReference>
<dbReference type="EMBL" id="SJPV01000017">
    <property type="protein sequence ID" value="TWU31311.1"/>
    <property type="molecule type" value="Genomic_DNA"/>
</dbReference>
<protein>
    <submittedName>
        <fullName evidence="2">ECF sigma factor</fullName>
    </submittedName>
</protein>
<sequence length="263" mass="28972">MNADENSDQSLVPTKSAIFKVESTVQTTERNHLAACTCQGPMVARDHRGFRSSSITSQKVTEMEENPLARRVVCTYTNGMGEVTELLCQLRSGDAGASEGLFRTVYEELRLIAESQFAREQGEQTLQPTALVNEAYLRLVSGGRLQKFDSRGHFFAAAAEAMRRILIDAARARGSQKRGGHCNRIELGEWVDDSAQATDLLLDLDDGLDLLVAVDSASADLVKLRVFAGLSVTEAGELLGMSRSSAYKNWEFARSWFAVRWEG</sequence>
<dbReference type="Gene3D" id="1.10.10.10">
    <property type="entry name" value="Winged helix-like DNA-binding domain superfamily/Winged helix DNA-binding domain"/>
    <property type="match status" value="1"/>
</dbReference>
<keyword evidence="3" id="KW-1185">Reference proteome</keyword>
<accession>A0A5C6D6I5</accession>
<dbReference type="GO" id="GO:0003700">
    <property type="term" value="F:DNA-binding transcription factor activity"/>
    <property type="evidence" value="ECO:0007669"/>
    <property type="project" value="InterPro"/>
</dbReference>
<dbReference type="InterPro" id="IPR011517">
    <property type="entry name" value="RNA_pol_sigma70_ECF-like"/>
</dbReference>
<organism evidence="2 3">
    <name type="scientific">Novipirellula artificiosorum</name>
    <dbReference type="NCBI Taxonomy" id="2528016"/>
    <lineage>
        <taxon>Bacteria</taxon>
        <taxon>Pseudomonadati</taxon>
        <taxon>Planctomycetota</taxon>
        <taxon>Planctomycetia</taxon>
        <taxon>Pirellulales</taxon>
        <taxon>Pirellulaceae</taxon>
        <taxon>Novipirellula</taxon>
    </lineage>
</organism>
<dbReference type="Pfam" id="PF07638">
    <property type="entry name" value="Sigma70_ECF"/>
    <property type="match status" value="1"/>
</dbReference>
<proteinExistence type="predicted"/>
<evidence type="ECO:0000259" key="1">
    <source>
        <dbReference type="Pfam" id="PF07638"/>
    </source>
</evidence>
<gene>
    <name evidence="2" type="ORF">Poly41_61800</name>
</gene>
<evidence type="ECO:0000313" key="3">
    <source>
        <dbReference type="Proteomes" id="UP000319143"/>
    </source>
</evidence>
<comment type="caution">
    <text evidence="2">The sequence shown here is derived from an EMBL/GenBank/DDBJ whole genome shotgun (WGS) entry which is preliminary data.</text>
</comment>
<dbReference type="NCBIfam" id="TIGR02937">
    <property type="entry name" value="sigma70-ECF"/>
    <property type="match status" value="1"/>
</dbReference>
<evidence type="ECO:0000313" key="2">
    <source>
        <dbReference type="EMBL" id="TWU31311.1"/>
    </source>
</evidence>
<name>A0A5C6D6I5_9BACT</name>
<feature type="domain" description="RNA polymerase sigma-70 ECF-like HTH" evidence="1">
    <location>
        <begin position="80"/>
        <end position="261"/>
    </location>
</feature>
<dbReference type="GO" id="GO:0006352">
    <property type="term" value="P:DNA-templated transcription initiation"/>
    <property type="evidence" value="ECO:0007669"/>
    <property type="project" value="InterPro"/>
</dbReference>
<reference evidence="2 3" key="1">
    <citation type="submission" date="2019-02" db="EMBL/GenBank/DDBJ databases">
        <title>Deep-cultivation of Planctomycetes and their phenomic and genomic characterization uncovers novel biology.</title>
        <authorList>
            <person name="Wiegand S."/>
            <person name="Jogler M."/>
            <person name="Boedeker C."/>
            <person name="Pinto D."/>
            <person name="Vollmers J."/>
            <person name="Rivas-Marin E."/>
            <person name="Kohn T."/>
            <person name="Peeters S.H."/>
            <person name="Heuer A."/>
            <person name="Rast P."/>
            <person name="Oberbeckmann S."/>
            <person name="Bunk B."/>
            <person name="Jeske O."/>
            <person name="Meyerdierks A."/>
            <person name="Storesund J.E."/>
            <person name="Kallscheuer N."/>
            <person name="Luecker S."/>
            <person name="Lage O.M."/>
            <person name="Pohl T."/>
            <person name="Merkel B.J."/>
            <person name="Hornburger P."/>
            <person name="Mueller R.-W."/>
            <person name="Bruemmer F."/>
            <person name="Labrenz M."/>
            <person name="Spormann A.M."/>
            <person name="Op Den Camp H."/>
            <person name="Overmann J."/>
            <person name="Amann R."/>
            <person name="Jetten M.S.M."/>
            <person name="Mascher T."/>
            <person name="Medema M.H."/>
            <person name="Devos D.P."/>
            <person name="Kaster A.-K."/>
            <person name="Ovreas L."/>
            <person name="Rohde M."/>
            <person name="Galperin M.Y."/>
            <person name="Jogler C."/>
        </authorList>
    </citation>
    <scope>NUCLEOTIDE SEQUENCE [LARGE SCALE GENOMIC DNA]</scope>
    <source>
        <strain evidence="2 3">Poly41</strain>
    </source>
</reference>
<dbReference type="NCBIfam" id="TIGR02999">
    <property type="entry name" value="Sig-70_X6"/>
    <property type="match status" value="1"/>
</dbReference>